<feature type="domain" description="Bifunctional inhibitor/plant lipid transfer protein/seed storage helical" evidence="6">
    <location>
        <begin position="30"/>
        <end position="114"/>
    </location>
</feature>
<dbReference type="SUPFAM" id="SSF47699">
    <property type="entry name" value="Bifunctional inhibitor/lipid-transfer protein/seed storage 2S albumin"/>
    <property type="match status" value="1"/>
</dbReference>
<proteinExistence type="inferred from homology"/>
<dbReference type="InterPro" id="IPR000528">
    <property type="entry name" value="Plant_nsLTP"/>
</dbReference>
<sequence length="131" mass="13955">MEVKNHARMLVCLAVMVALLSPESEAVVSCDRIRNNLGPCLGYLRGGVITSPCCAGVRAVAASARTAADRRMACRCLVAAAQSMRGIIDLGNAARLPRKCGVNIPYQISPNTDCSRWLFEFGGDGVGLKMK</sequence>
<comment type="function">
    <text evidence="4">Plant non-specific lipid-transfer proteins transfer phospholipids as well as galactolipids across membranes. May play a role in wax or cutin deposition in the cell walls of expanding epidermal cells and certain secretory tissues.</text>
</comment>
<dbReference type="EMBL" id="PNBA02000002">
    <property type="protein sequence ID" value="KAG6433700.1"/>
    <property type="molecule type" value="Genomic_DNA"/>
</dbReference>
<feature type="chain" id="PRO_5036488683" description="Non-specific lipid-transfer protein" evidence="5">
    <location>
        <begin position="27"/>
        <end position="131"/>
    </location>
</feature>
<organism evidence="7">
    <name type="scientific">Salvia splendens</name>
    <name type="common">Scarlet sage</name>
    <dbReference type="NCBI Taxonomy" id="180675"/>
    <lineage>
        <taxon>Eukaryota</taxon>
        <taxon>Viridiplantae</taxon>
        <taxon>Streptophyta</taxon>
        <taxon>Embryophyta</taxon>
        <taxon>Tracheophyta</taxon>
        <taxon>Spermatophyta</taxon>
        <taxon>Magnoliopsida</taxon>
        <taxon>eudicotyledons</taxon>
        <taxon>Gunneridae</taxon>
        <taxon>Pentapetalae</taxon>
        <taxon>asterids</taxon>
        <taxon>lamiids</taxon>
        <taxon>Lamiales</taxon>
        <taxon>Lamiaceae</taxon>
        <taxon>Nepetoideae</taxon>
        <taxon>Mentheae</taxon>
        <taxon>Salviinae</taxon>
        <taxon>Salvia</taxon>
        <taxon>Salvia subgen. Calosphace</taxon>
        <taxon>core Calosphace</taxon>
    </lineage>
</organism>
<reference evidence="7" key="2">
    <citation type="submission" date="2020-08" db="EMBL/GenBank/DDBJ databases">
        <title>Plant Genome Project.</title>
        <authorList>
            <person name="Zhang R.-G."/>
        </authorList>
    </citation>
    <scope>NUCLEOTIDE SEQUENCE</scope>
    <source>
        <strain evidence="7">Huo1</strain>
        <tissue evidence="7">Leaf</tissue>
    </source>
</reference>
<keyword evidence="3 4" id="KW-0446">Lipid-binding</keyword>
<dbReference type="Gene3D" id="1.10.110.10">
    <property type="entry name" value="Plant lipid-transfer and hydrophobic proteins"/>
    <property type="match status" value="1"/>
</dbReference>
<keyword evidence="8" id="KW-1185">Reference proteome</keyword>
<evidence type="ECO:0000256" key="1">
    <source>
        <dbReference type="ARBA" id="ARBA00009748"/>
    </source>
</evidence>
<evidence type="ECO:0000256" key="3">
    <source>
        <dbReference type="ARBA" id="ARBA00023121"/>
    </source>
</evidence>
<dbReference type="InterPro" id="IPR016140">
    <property type="entry name" value="Bifunc_inhib/LTP/seed_store"/>
</dbReference>
<evidence type="ECO:0000256" key="4">
    <source>
        <dbReference type="RuleBase" id="RU000628"/>
    </source>
</evidence>
<comment type="caution">
    <text evidence="7">The sequence shown here is derived from an EMBL/GenBank/DDBJ whole genome shotgun (WGS) entry which is preliminary data.</text>
</comment>
<evidence type="ECO:0000313" key="7">
    <source>
        <dbReference type="EMBL" id="KAG6433700.1"/>
    </source>
</evidence>
<evidence type="ECO:0000256" key="5">
    <source>
        <dbReference type="SAM" id="SignalP"/>
    </source>
</evidence>
<name>A0A8X8YPE2_SALSN</name>
<keyword evidence="5" id="KW-0732">Signal</keyword>
<dbReference type="Pfam" id="PF00234">
    <property type="entry name" value="Tryp_alpha_amyl"/>
    <property type="match status" value="1"/>
</dbReference>
<evidence type="ECO:0000313" key="8">
    <source>
        <dbReference type="Proteomes" id="UP000298416"/>
    </source>
</evidence>
<accession>A0A8X8YPE2</accession>
<evidence type="ECO:0000256" key="2">
    <source>
        <dbReference type="ARBA" id="ARBA00022448"/>
    </source>
</evidence>
<dbReference type="SMART" id="SM00499">
    <property type="entry name" value="AAI"/>
    <property type="match status" value="1"/>
</dbReference>
<dbReference type="AlphaFoldDB" id="A0A8X8YPE2"/>
<feature type="signal peptide" evidence="5">
    <location>
        <begin position="1"/>
        <end position="26"/>
    </location>
</feature>
<dbReference type="CDD" id="cd01960">
    <property type="entry name" value="nsLTP1"/>
    <property type="match status" value="1"/>
</dbReference>
<dbReference type="PRINTS" id="PR00382">
    <property type="entry name" value="LIPIDTRNSFER"/>
</dbReference>
<keyword evidence="2 4" id="KW-0813">Transport</keyword>
<dbReference type="Proteomes" id="UP000298416">
    <property type="component" value="Unassembled WGS sequence"/>
</dbReference>
<dbReference type="GO" id="GO:0006869">
    <property type="term" value="P:lipid transport"/>
    <property type="evidence" value="ECO:0007669"/>
    <property type="project" value="InterPro"/>
</dbReference>
<gene>
    <name evidence="7" type="ORF">SASPL_105315</name>
</gene>
<comment type="similarity">
    <text evidence="1 4">Belongs to the plant LTP family.</text>
</comment>
<reference evidence="7" key="1">
    <citation type="submission" date="2018-01" db="EMBL/GenBank/DDBJ databases">
        <authorList>
            <person name="Mao J.F."/>
        </authorList>
    </citation>
    <scope>NUCLEOTIDE SEQUENCE</scope>
    <source>
        <strain evidence="7">Huo1</strain>
        <tissue evidence="7">Leaf</tissue>
    </source>
</reference>
<dbReference type="PANTHER" id="PTHR33076">
    <property type="entry name" value="NON-SPECIFIC LIPID-TRANSFER PROTEIN 2-RELATED"/>
    <property type="match status" value="1"/>
</dbReference>
<dbReference type="InterPro" id="IPR036312">
    <property type="entry name" value="Bifun_inhib/LTP/seed_sf"/>
</dbReference>
<dbReference type="GO" id="GO:0008289">
    <property type="term" value="F:lipid binding"/>
    <property type="evidence" value="ECO:0007669"/>
    <property type="project" value="UniProtKB-KW"/>
</dbReference>
<protein>
    <recommendedName>
        <fullName evidence="4">Non-specific lipid-transfer protein</fullName>
    </recommendedName>
</protein>
<evidence type="ECO:0000259" key="6">
    <source>
        <dbReference type="SMART" id="SM00499"/>
    </source>
</evidence>